<dbReference type="EMBL" id="VFOW01000001">
    <property type="protein sequence ID" value="TQL79038.1"/>
    <property type="molecule type" value="Genomic_DNA"/>
</dbReference>
<proteinExistence type="predicted"/>
<evidence type="ECO:0000313" key="2">
    <source>
        <dbReference type="Proteomes" id="UP000317043"/>
    </source>
</evidence>
<gene>
    <name evidence="1" type="ORF">FB566_4639</name>
</gene>
<dbReference type="Proteomes" id="UP000317043">
    <property type="component" value="Unassembled WGS sequence"/>
</dbReference>
<dbReference type="InterPro" id="IPR037883">
    <property type="entry name" value="Knr4/Smi1-like_sf"/>
</dbReference>
<organism evidence="1 2">
    <name type="scientific">Stackebrandtia endophytica</name>
    <dbReference type="NCBI Taxonomy" id="1496996"/>
    <lineage>
        <taxon>Bacteria</taxon>
        <taxon>Bacillati</taxon>
        <taxon>Actinomycetota</taxon>
        <taxon>Actinomycetes</taxon>
        <taxon>Glycomycetales</taxon>
        <taxon>Glycomycetaceae</taxon>
        <taxon>Stackebrandtia</taxon>
    </lineage>
</organism>
<dbReference type="AlphaFoldDB" id="A0A543B2H9"/>
<sequence length="178" mass="20613">MGHSAVTELVRMLRFDERTTPYQIDWDGLGNDLGVTFPVDYRELLEVVPGVNIQSWVHLWHPLQSPPGTWRRRVTGWPTTLEMFRELRPEFPFSTNREPGGLLPWGDVNDDYVLCWYMEGPVDDWPILVVDYSLTEWEIFQGTVAEFLLDLLSGNTSSRILQFLNEEMATRPVEASPE</sequence>
<accession>A0A543B2H9</accession>
<name>A0A543B2H9_9ACTN</name>
<protein>
    <submittedName>
        <fullName evidence="1">SUKH superfamily protein</fullName>
    </submittedName>
</protein>
<dbReference type="SUPFAM" id="SSF160631">
    <property type="entry name" value="SMI1/KNR4-like"/>
    <property type="match status" value="1"/>
</dbReference>
<evidence type="ECO:0000313" key="1">
    <source>
        <dbReference type="EMBL" id="TQL79038.1"/>
    </source>
</evidence>
<comment type="caution">
    <text evidence="1">The sequence shown here is derived from an EMBL/GenBank/DDBJ whole genome shotgun (WGS) entry which is preliminary data.</text>
</comment>
<reference evidence="1 2" key="1">
    <citation type="submission" date="2019-06" db="EMBL/GenBank/DDBJ databases">
        <title>Sequencing the genomes of 1000 actinobacteria strains.</title>
        <authorList>
            <person name="Klenk H.-P."/>
        </authorList>
    </citation>
    <scope>NUCLEOTIDE SEQUENCE [LARGE SCALE GENOMIC DNA]</scope>
    <source>
        <strain evidence="1 2">DSM 45928</strain>
    </source>
</reference>
<dbReference type="Gene3D" id="3.40.1580.10">
    <property type="entry name" value="SMI1/KNR4-like"/>
    <property type="match status" value="1"/>
</dbReference>
<dbReference type="InParanoid" id="A0A543B2H9"/>
<keyword evidence="2" id="KW-1185">Reference proteome</keyword>